<dbReference type="PANTHER" id="PTHR43479">
    <property type="entry name" value="ACREF/ENVCD OPERON REPRESSOR-RELATED"/>
    <property type="match status" value="1"/>
</dbReference>
<dbReference type="Gene3D" id="1.10.357.10">
    <property type="entry name" value="Tetracycline Repressor, domain 2"/>
    <property type="match status" value="1"/>
</dbReference>
<reference evidence="4 5" key="1">
    <citation type="submission" date="2023-03" db="EMBL/GenBank/DDBJ databases">
        <title>Complete genome sequence of an Enterococcus faecalis urinary isolate.</title>
        <authorList>
            <person name="Brauer A.L."/>
            <person name="Armbruster C.E."/>
        </authorList>
    </citation>
    <scope>NUCLEOTIDE SEQUENCE [LARGE SCALE GENOMIC DNA]</scope>
    <source>
        <strain evidence="4 5">3143</strain>
    </source>
</reference>
<evidence type="ECO:0000259" key="3">
    <source>
        <dbReference type="PROSITE" id="PS50977"/>
    </source>
</evidence>
<dbReference type="PROSITE" id="PS50977">
    <property type="entry name" value="HTH_TETR_2"/>
    <property type="match status" value="1"/>
</dbReference>
<evidence type="ECO:0000256" key="2">
    <source>
        <dbReference type="PROSITE-ProRule" id="PRU00335"/>
    </source>
</evidence>
<name>A0ABD7XSG3_ENTFL</name>
<keyword evidence="1 2" id="KW-0238">DNA-binding</keyword>
<dbReference type="Pfam" id="PF00440">
    <property type="entry name" value="TetR_N"/>
    <property type="match status" value="1"/>
</dbReference>
<gene>
    <name evidence="4" type="ORF">P0083_02945</name>
</gene>
<dbReference type="InterPro" id="IPR050624">
    <property type="entry name" value="HTH-type_Tx_Regulator"/>
</dbReference>
<feature type="DNA-binding region" description="H-T-H motif" evidence="2">
    <location>
        <begin position="17"/>
        <end position="36"/>
    </location>
</feature>
<evidence type="ECO:0000313" key="4">
    <source>
        <dbReference type="EMBL" id="WER44221.1"/>
    </source>
</evidence>
<dbReference type="AlphaFoldDB" id="A0ABD7XSG3"/>
<accession>A0ABD7XSG3</accession>
<feature type="domain" description="HTH tetR-type" evidence="3">
    <location>
        <begin position="1"/>
        <end position="54"/>
    </location>
</feature>
<dbReference type="InterPro" id="IPR009057">
    <property type="entry name" value="Homeodomain-like_sf"/>
</dbReference>
<organism evidence="4 5">
    <name type="scientific">Enterococcus faecalis</name>
    <name type="common">Streptococcus faecalis</name>
    <dbReference type="NCBI Taxonomy" id="1351"/>
    <lineage>
        <taxon>Bacteria</taxon>
        <taxon>Bacillati</taxon>
        <taxon>Bacillota</taxon>
        <taxon>Bacilli</taxon>
        <taxon>Lactobacillales</taxon>
        <taxon>Enterococcaceae</taxon>
        <taxon>Enterococcus</taxon>
    </lineage>
</organism>
<evidence type="ECO:0000256" key="1">
    <source>
        <dbReference type="ARBA" id="ARBA00023125"/>
    </source>
</evidence>
<dbReference type="GO" id="GO:0003677">
    <property type="term" value="F:DNA binding"/>
    <property type="evidence" value="ECO:0007669"/>
    <property type="project" value="UniProtKB-UniRule"/>
</dbReference>
<dbReference type="RefSeq" id="WP_080113801.1">
    <property type="nucleotide sequence ID" value="NZ_AP031218.1"/>
</dbReference>
<dbReference type="PANTHER" id="PTHR43479:SF11">
    <property type="entry name" value="ACREF_ENVCD OPERON REPRESSOR-RELATED"/>
    <property type="match status" value="1"/>
</dbReference>
<dbReference type="SUPFAM" id="SSF46689">
    <property type="entry name" value="Homeodomain-like"/>
    <property type="match status" value="1"/>
</dbReference>
<dbReference type="Proteomes" id="UP001222182">
    <property type="component" value="Chromosome"/>
</dbReference>
<dbReference type="EMBL" id="CP119528">
    <property type="protein sequence ID" value="WER44221.1"/>
    <property type="molecule type" value="Genomic_DNA"/>
</dbReference>
<sequence>MESGLSHFEKEGFQQTKIRQLCLTAGVTTGAFYKHFTSKEALFEEIIQPHINALINMYNEEFTKYLLNLENIDIEKSWRENFNELDPFINYIFENKRIFDLVLFQSAGTKYQDIVEKITSFVTKKTVCCLDKLKTIGMINQNLVFNEEEIHFYIYSFYATFYDILKHSYSKEKTMLLTRRLYRFSVPGWIELLSN</sequence>
<evidence type="ECO:0000313" key="5">
    <source>
        <dbReference type="Proteomes" id="UP001222182"/>
    </source>
</evidence>
<dbReference type="InterPro" id="IPR001647">
    <property type="entry name" value="HTH_TetR"/>
</dbReference>
<protein>
    <submittedName>
        <fullName evidence="4">TetR/AcrR family transcriptional regulator</fullName>
    </submittedName>
</protein>
<proteinExistence type="predicted"/>